<sequence length="50" mass="5256">MQLFHDRFALALVELAQRVGGDLEGLAVAGEGDVGAGGVGDVVRFVIEWD</sequence>
<dbReference type="RefSeq" id="WP_184580502.1">
    <property type="nucleotide sequence ID" value="NZ_JACHJT010000001.1"/>
</dbReference>
<evidence type="ECO:0000313" key="2">
    <source>
        <dbReference type="Proteomes" id="UP000523007"/>
    </source>
</evidence>
<protein>
    <submittedName>
        <fullName evidence="1">Uncharacterized protein</fullName>
    </submittedName>
</protein>
<comment type="caution">
    <text evidence="1">The sequence shown here is derived from an EMBL/GenBank/DDBJ whole genome shotgun (WGS) entry which is preliminary data.</text>
</comment>
<name>A0A7W7W3A1_9ACTN</name>
<evidence type="ECO:0000313" key="1">
    <source>
        <dbReference type="EMBL" id="MBB4932832.1"/>
    </source>
</evidence>
<proteinExistence type="predicted"/>
<dbReference type="Proteomes" id="UP000523007">
    <property type="component" value="Unassembled WGS sequence"/>
</dbReference>
<organism evidence="1 2">
    <name type="scientific">Lipingzhangella halophila</name>
    <dbReference type="NCBI Taxonomy" id="1783352"/>
    <lineage>
        <taxon>Bacteria</taxon>
        <taxon>Bacillati</taxon>
        <taxon>Actinomycetota</taxon>
        <taxon>Actinomycetes</taxon>
        <taxon>Streptosporangiales</taxon>
        <taxon>Nocardiopsidaceae</taxon>
        <taxon>Lipingzhangella</taxon>
    </lineage>
</organism>
<accession>A0A7W7W3A1</accession>
<keyword evidence="2" id="KW-1185">Reference proteome</keyword>
<reference evidence="1 2" key="1">
    <citation type="submission" date="2020-08" db="EMBL/GenBank/DDBJ databases">
        <title>Sequencing the genomes of 1000 actinobacteria strains.</title>
        <authorList>
            <person name="Klenk H.-P."/>
        </authorList>
    </citation>
    <scope>NUCLEOTIDE SEQUENCE [LARGE SCALE GENOMIC DNA]</scope>
    <source>
        <strain evidence="1 2">DSM 102030</strain>
    </source>
</reference>
<dbReference type="AlphaFoldDB" id="A0A7W7W3A1"/>
<gene>
    <name evidence="1" type="ORF">F4561_003652</name>
</gene>
<dbReference type="EMBL" id="JACHJT010000001">
    <property type="protein sequence ID" value="MBB4932832.1"/>
    <property type="molecule type" value="Genomic_DNA"/>
</dbReference>